<dbReference type="EMBL" id="OZ019905">
    <property type="protein sequence ID" value="CAK9202272.1"/>
    <property type="molecule type" value="Genomic_DNA"/>
</dbReference>
<gene>
    <name evidence="1" type="ORF">CSSPTR1EN2_LOCUS6324</name>
</gene>
<organism evidence="1 2">
    <name type="scientific">Sphagnum troendelagicum</name>
    <dbReference type="NCBI Taxonomy" id="128251"/>
    <lineage>
        <taxon>Eukaryota</taxon>
        <taxon>Viridiplantae</taxon>
        <taxon>Streptophyta</taxon>
        <taxon>Embryophyta</taxon>
        <taxon>Bryophyta</taxon>
        <taxon>Sphagnophytina</taxon>
        <taxon>Sphagnopsida</taxon>
        <taxon>Sphagnales</taxon>
        <taxon>Sphagnaceae</taxon>
        <taxon>Sphagnum</taxon>
    </lineage>
</organism>
<keyword evidence="2" id="KW-1185">Reference proteome</keyword>
<dbReference type="Proteomes" id="UP001497512">
    <property type="component" value="Chromosome 13"/>
</dbReference>
<evidence type="ECO:0000313" key="1">
    <source>
        <dbReference type="EMBL" id="CAK9202272.1"/>
    </source>
</evidence>
<evidence type="ECO:0000313" key="2">
    <source>
        <dbReference type="Proteomes" id="UP001497512"/>
    </source>
</evidence>
<name>A0ABP0TQ68_9BRYO</name>
<reference evidence="1" key="1">
    <citation type="submission" date="2024-02" db="EMBL/GenBank/DDBJ databases">
        <authorList>
            <consortium name="ELIXIR-Norway"/>
            <consortium name="Elixir Norway"/>
        </authorList>
    </citation>
    <scope>NUCLEOTIDE SEQUENCE</scope>
</reference>
<protein>
    <submittedName>
        <fullName evidence="1">Uncharacterized protein</fullName>
    </submittedName>
</protein>
<accession>A0ABP0TQ68</accession>
<sequence length="92" mass="10356">MCNTDLKPLGETLERDVGVFGDRVGLEAIDRIQVLAVEYRTLVNITSSDVDGVTTHKHFLIKKYAIIGQWVSQSDVVERLRDLGERDIGRVD</sequence>
<proteinExistence type="predicted"/>